<gene>
    <name evidence="1" type="ORF">DSL92_06610</name>
</gene>
<dbReference type="AlphaFoldDB" id="A0A3S0NH77"/>
<name>A0A3S0NH77_9GAMM</name>
<protein>
    <submittedName>
        <fullName evidence="1">Uncharacterized protein</fullName>
    </submittedName>
</protein>
<reference evidence="1" key="1">
    <citation type="submission" date="2018-12" db="EMBL/GenBank/DDBJ databases">
        <authorList>
            <person name="Jadhav K."/>
            <person name="Kushwaha B."/>
            <person name="Jadhav I."/>
        </authorList>
    </citation>
    <scope>NUCLEOTIDE SEQUENCE [LARGE SCALE GENOMIC DNA]</scope>
    <source>
        <strain evidence="1">SBS 10</strain>
    </source>
</reference>
<accession>A0A3S0NH77</accession>
<comment type="caution">
    <text evidence="1">The sequence shown here is derived from an EMBL/GenBank/DDBJ whole genome shotgun (WGS) entry which is preliminary data.</text>
</comment>
<organism evidence="1">
    <name type="scientific">Billgrantia gudaonensis</name>
    <dbReference type="NCBI Taxonomy" id="376427"/>
    <lineage>
        <taxon>Bacteria</taxon>
        <taxon>Pseudomonadati</taxon>
        <taxon>Pseudomonadota</taxon>
        <taxon>Gammaproteobacteria</taxon>
        <taxon>Oceanospirillales</taxon>
        <taxon>Halomonadaceae</taxon>
        <taxon>Billgrantia</taxon>
    </lineage>
</organism>
<sequence length="135" mass="14142">MPSGIRVGCHAEFVEPARTARFDPSSDRLRLVGDLVTAAPLAGLREVRALLSAVTLFGNHDLAPAGGGSRGRFCSTAVKDNLDGIPEALDRSAARLAAYQPAAGAPGTTRPTLVAVKSGRWSRPSGHWEVTRAGR</sequence>
<dbReference type="SUPFAM" id="SSF56300">
    <property type="entry name" value="Metallo-dependent phosphatases"/>
    <property type="match status" value="1"/>
</dbReference>
<evidence type="ECO:0000313" key="1">
    <source>
        <dbReference type="EMBL" id="RUA22325.1"/>
    </source>
</evidence>
<dbReference type="InterPro" id="IPR029052">
    <property type="entry name" value="Metallo-depent_PP-like"/>
</dbReference>
<dbReference type="EMBL" id="RXHI01000019">
    <property type="protein sequence ID" value="RUA22325.1"/>
    <property type="molecule type" value="Genomic_DNA"/>
</dbReference>
<proteinExistence type="predicted"/>